<sequence length="66" mass="7415">MRFLYTRVEDSLYETMCELYEELCPDDDPSVIYELAVPETAVAEVAVEIIRVSAGGWPDEPKMSAA</sequence>
<evidence type="ECO:0000313" key="4">
    <source>
        <dbReference type="Proteomes" id="UP000070409"/>
    </source>
</evidence>
<dbReference type="Proteomes" id="UP000070409">
    <property type="component" value="Unassembled WGS sequence"/>
</dbReference>
<dbReference type="Proteomes" id="UP000070258">
    <property type="component" value="Unassembled WGS sequence"/>
</dbReference>
<organism evidence="2 3">
    <name type="scientific">Tsukamurella pseudospumae</name>
    <dbReference type="NCBI Taxonomy" id="239498"/>
    <lineage>
        <taxon>Bacteria</taxon>
        <taxon>Bacillati</taxon>
        <taxon>Actinomycetota</taxon>
        <taxon>Actinomycetes</taxon>
        <taxon>Mycobacteriales</taxon>
        <taxon>Tsukamurellaceae</taxon>
        <taxon>Tsukamurella</taxon>
    </lineage>
</organism>
<protein>
    <submittedName>
        <fullName evidence="2">Uncharacterized protein</fullName>
    </submittedName>
</protein>
<keyword evidence="4" id="KW-1185">Reference proteome</keyword>
<dbReference type="EMBL" id="LSRE01000008">
    <property type="protein sequence ID" value="KXP00117.1"/>
    <property type="molecule type" value="Genomic_DNA"/>
</dbReference>
<reference evidence="2" key="2">
    <citation type="submission" date="2016-02" db="EMBL/GenBank/DDBJ databases">
        <authorList>
            <person name="Teng J.L."/>
            <person name="Yang Y."/>
            <person name="Huang Y."/>
            <person name="Guo F."/>
            <person name="Wei W."/>
            <person name="Chen J.H."/>
            <person name="Wong S.Y."/>
            <person name="Lau S.K."/>
            <person name="Woo P.C."/>
        </authorList>
    </citation>
    <scope>NUCLEOTIDE SEQUENCE</scope>
    <source>
        <strain evidence="2">JCM 15929</strain>
    </source>
</reference>
<proteinExistence type="predicted"/>
<comment type="caution">
    <text evidence="2">The sequence shown here is derived from an EMBL/GenBank/DDBJ whole genome shotgun (WGS) entry which is preliminary data.</text>
</comment>
<evidence type="ECO:0000313" key="3">
    <source>
        <dbReference type="Proteomes" id="UP000070258"/>
    </source>
</evidence>
<dbReference type="STRING" id="239498.AXK60_07950"/>
<dbReference type="EMBL" id="LSRF01000033">
    <property type="protein sequence ID" value="KXP10376.1"/>
    <property type="molecule type" value="Genomic_DNA"/>
</dbReference>
<reference evidence="1 4" key="1">
    <citation type="submission" date="2016-02" db="EMBL/GenBank/DDBJ databases">
        <authorList>
            <person name="Teng J.L."/>
            <person name="Tang Y."/>
            <person name="Huang Y."/>
            <person name="Guo F."/>
            <person name="Wei W."/>
            <person name="Chen J.H."/>
            <person name="Wong S.Y."/>
            <person name="Lau S.K."/>
            <person name="Woo P.C."/>
        </authorList>
    </citation>
    <scope>NUCLEOTIDE SEQUENCE [LARGE SCALE GENOMIC DNA]</scope>
    <source>
        <strain evidence="1 4">JCM 13375</strain>
    </source>
</reference>
<evidence type="ECO:0000313" key="2">
    <source>
        <dbReference type="EMBL" id="KXP10376.1"/>
    </source>
</evidence>
<evidence type="ECO:0000313" key="1">
    <source>
        <dbReference type="EMBL" id="KXP00117.1"/>
    </source>
</evidence>
<reference evidence="3" key="3">
    <citation type="submission" date="2016-02" db="EMBL/GenBank/DDBJ databases">
        <authorList>
            <person name="Wen L."/>
            <person name="He K."/>
            <person name="Yang H."/>
        </authorList>
    </citation>
    <scope>NUCLEOTIDE SEQUENCE [LARGE SCALE GENOMIC DNA]</scope>
    <source>
        <strain evidence="3">JCM 15929</strain>
    </source>
</reference>
<accession>A0A138AIR5</accession>
<name>A0A138AIR5_9ACTN</name>
<dbReference type="AlphaFoldDB" id="A0A138AIR5"/>
<gene>
    <name evidence="2" type="ORF">AXK60_07950</name>
    <name evidence="1" type="ORF">AXK61_16125</name>
</gene>